<gene>
    <name evidence="1" type="primary">PGBD3</name>
    <name evidence="1" type="ORF">T11_7850</name>
</gene>
<dbReference type="OrthoDB" id="8300647at2759"/>
<dbReference type="EMBL" id="JYDP01000460">
    <property type="protein sequence ID" value="KRZ00512.1"/>
    <property type="molecule type" value="Genomic_DNA"/>
</dbReference>
<evidence type="ECO:0000313" key="1">
    <source>
        <dbReference type="EMBL" id="KRZ00512.1"/>
    </source>
</evidence>
<sequence>MMLPDKELMKQKRGAFDYHSDGKVHVVKWKDNAIVNIASDYMTHSPLRIRLHSIGMGGVDILDRLAADYCLTIRAKKWYWPLFINALKWQPWHLGVFTVLLRKDDSSTWNFIAMLFFVAIT</sequence>
<reference evidence="1 2" key="1">
    <citation type="submission" date="2015-01" db="EMBL/GenBank/DDBJ databases">
        <title>Evolution of Trichinella species and genotypes.</title>
        <authorList>
            <person name="Korhonen P.K."/>
            <person name="Edoardo P."/>
            <person name="Giuseppe L.R."/>
            <person name="Gasser R.B."/>
        </authorList>
    </citation>
    <scope>NUCLEOTIDE SEQUENCE [LARGE SCALE GENOMIC DNA]</scope>
    <source>
        <strain evidence="1">ISS1029</strain>
    </source>
</reference>
<comment type="caution">
    <text evidence="1">The sequence shown here is derived from an EMBL/GenBank/DDBJ whole genome shotgun (WGS) entry which is preliminary data.</text>
</comment>
<keyword evidence="2" id="KW-1185">Reference proteome</keyword>
<name>A0A0V1GQS3_9BILA</name>
<protein>
    <submittedName>
        <fullName evidence="1">PiggyBac transposable element-derived protein 3</fullName>
    </submittedName>
</protein>
<evidence type="ECO:0000313" key="2">
    <source>
        <dbReference type="Proteomes" id="UP000055024"/>
    </source>
</evidence>
<organism evidence="1 2">
    <name type="scientific">Trichinella zimbabwensis</name>
    <dbReference type="NCBI Taxonomy" id="268475"/>
    <lineage>
        <taxon>Eukaryota</taxon>
        <taxon>Metazoa</taxon>
        <taxon>Ecdysozoa</taxon>
        <taxon>Nematoda</taxon>
        <taxon>Enoplea</taxon>
        <taxon>Dorylaimia</taxon>
        <taxon>Trichinellida</taxon>
        <taxon>Trichinellidae</taxon>
        <taxon>Trichinella</taxon>
    </lineage>
</organism>
<dbReference type="AlphaFoldDB" id="A0A0V1GQS3"/>
<accession>A0A0V1GQS3</accession>
<dbReference type="STRING" id="268475.A0A0V1GQS3"/>
<dbReference type="Proteomes" id="UP000055024">
    <property type="component" value="Unassembled WGS sequence"/>
</dbReference>
<dbReference type="PANTHER" id="PTHR47272:SF1">
    <property type="entry name" value="PIGGYBAC TRANSPOSABLE ELEMENT-DERIVED PROTEIN 3-LIKE"/>
    <property type="match status" value="1"/>
</dbReference>
<dbReference type="PANTHER" id="PTHR47272">
    <property type="entry name" value="DDE_TNP_1_7 DOMAIN-CONTAINING PROTEIN"/>
    <property type="match status" value="1"/>
</dbReference>
<proteinExistence type="predicted"/>